<comment type="caution">
    <text evidence="1">The sequence shown here is derived from an EMBL/GenBank/DDBJ whole genome shotgun (WGS) entry which is preliminary data.</text>
</comment>
<accession>A0A9Q1JJ39</accession>
<reference evidence="1" key="1">
    <citation type="submission" date="2022-04" db="EMBL/GenBank/DDBJ databases">
        <title>Carnegiea gigantea Genome sequencing and assembly v2.</title>
        <authorList>
            <person name="Copetti D."/>
            <person name="Sanderson M.J."/>
            <person name="Burquez A."/>
            <person name="Wojciechowski M.F."/>
        </authorList>
    </citation>
    <scope>NUCLEOTIDE SEQUENCE</scope>
    <source>
        <strain evidence="1">SGP5-SGP5p</strain>
        <tissue evidence="1">Aerial part</tissue>
    </source>
</reference>
<dbReference type="OrthoDB" id="1925570at2759"/>
<evidence type="ECO:0000313" key="1">
    <source>
        <dbReference type="EMBL" id="KAJ8424924.1"/>
    </source>
</evidence>
<organism evidence="1 2">
    <name type="scientific">Carnegiea gigantea</name>
    <dbReference type="NCBI Taxonomy" id="171969"/>
    <lineage>
        <taxon>Eukaryota</taxon>
        <taxon>Viridiplantae</taxon>
        <taxon>Streptophyta</taxon>
        <taxon>Embryophyta</taxon>
        <taxon>Tracheophyta</taxon>
        <taxon>Spermatophyta</taxon>
        <taxon>Magnoliopsida</taxon>
        <taxon>eudicotyledons</taxon>
        <taxon>Gunneridae</taxon>
        <taxon>Pentapetalae</taxon>
        <taxon>Caryophyllales</taxon>
        <taxon>Cactineae</taxon>
        <taxon>Cactaceae</taxon>
        <taxon>Cactoideae</taxon>
        <taxon>Echinocereeae</taxon>
        <taxon>Carnegiea</taxon>
    </lineage>
</organism>
<dbReference type="Proteomes" id="UP001153076">
    <property type="component" value="Unassembled WGS sequence"/>
</dbReference>
<gene>
    <name evidence="1" type="ORF">Cgig2_028512</name>
</gene>
<evidence type="ECO:0000313" key="2">
    <source>
        <dbReference type="Proteomes" id="UP001153076"/>
    </source>
</evidence>
<dbReference type="PANTHER" id="PTHR36074:SF1">
    <property type="entry name" value="ISOPENTENYL-DIPHOSPHATE DELTA-ISOMERASE"/>
    <property type="match status" value="1"/>
</dbReference>
<dbReference type="EMBL" id="JAKOGI010001581">
    <property type="protein sequence ID" value="KAJ8424924.1"/>
    <property type="molecule type" value="Genomic_DNA"/>
</dbReference>
<proteinExistence type="predicted"/>
<keyword evidence="2" id="KW-1185">Reference proteome</keyword>
<dbReference type="PANTHER" id="PTHR36074">
    <property type="entry name" value="ISOPENTENYL-DIPHOSPHATE DELTA-ISOMERASE"/>
    <property type="match status" value="1"/>
</dbReference>
<dbReference type="AlphaFoldDB" id="A0A9Q1JJ39"/>
<protein>
    <submittedName>
        <fullName evidence="1">Uncharacterized protein</fullName>
    </submittedName>
</protein>
<name>A0A9Q1JJ39_9CARY</name>
<sequence>MAGIAIILDLLKKNPKFYSTHTLHCFGSFSAKVAMSGAAAFAAASYPFGFRAFLGSNKKIAHCDSAATWSDDYVSKDPNVHISKDCDIPGYVLESDSLGHLGKVYDIELKPLLSAFRPRTFAITTLRSFLMYYLPLLEPRTTLEEDDGDFLADKPEENRVDLITPFHKSIKQILRESTVVTTRRVLERLAVSYFSQKMAWKLLKDAPKSAMRKAQRGMPTTIYIYAVGRTTLRVHFLGVAASWIVQVGVEIYRTLCRLFNPKEELDQPHKMVEFEILGRKVFGVTVRCSASLVFAAIGAGIGATLSHPSLGQWVGCALGDLAGPIIIAVCFDKFLHSKA</sequence>